<name>A0A9E7R2K8_9EURY</name>
<dbReference type="Pfam" id="PF21811">
    <property type="entry name" value="RdfA"/>
    <property type="match status" value="1"/>
</dbReference>
<evidence type="ECO:0000313" key="1">
    <source>
        <dbReference type="EMBL" id="UWM54416.1"/>
    </source>
</evidence>
<dbReference type="InterPro" id="IPR048925">
    <property type="entry name" value="RdfA"/>
</dbReference>
<dbReference type="RefSeq" id="WP_260593436.1">
    <property type="nucleotide sequence ID" value="NZ_CP104003.1"/>
</dbReference>
<dbReference type="EMBL" id="CP104003">
    <property type="protein sequence ID" value="UWM54416.1"/>
    <property type="molecule type" value="Genomic_DNA"/>
</dbReference>
<dbReference type="KEGG" id="ssai:N0B31_20140"/>
<sequence>MTTENTSESDAGGRRVKVARLIDEYGLEGLGGELERRWTAEDDSRLSLRALANHFNRRLLSDTISRAGVRALDGDADSIYRVLTEDDPSGADATRTRRRLEREGIDVDTLLDDFVSYQAIRTYLTEYRDAEYTRSERDRVEAEKESLQRLRGRTSAVTESKLEQLRAGDHLTLGEFRTIVSTSVVCEDCGGQYEVVELLDRGGCDCE</sequence>
<reference evidence="1" key="1">
    <citation type="submission" date="2022-09" db="EMBL/GenBank/DDBJ databases">
        <title>Diverse halophilic archaea isolated from saline environments.</title>
        <authorList>
            <person name="Cui H.-L."/>
        </authorList>
    </citation>
    <scope>NUCLEOTIDE SEQUENCE</scope>
    <source>
        <strain evidence="1">ZS-35-S2</strain>
    </source>
</reference>
<evidence type="ECO:0000313" key="2">
    <source>
        <dbReference type="Proteomes" id="UP001057580"/>
    </source>
</evidence>
<dbReference type="AlphaFoldDB" id="A0A9E7R2K8"/>
<dbReference type="Proteomes" id="UP001057580">
    <property type="component" value="Chromosome"/>
</dbReference>
<gene>
    <name evidence="1" type="ORF">N0B31_20140</name>
</gene>
<keyword evidence="2" id="KW-1185">Reference proteome</keyword>
<accession>A0A9E7R2K8</accession>
<proteinExistence type="predicted"/>
<organism evidence="1 2">
    <name type="scientific">Salinirubellus salinus</name>
    <dbReference type="NCBI Taxonomy" id="1364945"/>
    <lineage>
        <taxon>Archaea</taxon>
        <taxon>Methanobacteriati</taxon>
        <taxon>Methanobacteriota</taxon>
        <taxon>Stenosarchaea group</taxon>
        <taxon>Halobacteria</taxon>
        <taxon>Halobacteriales</taxon>
        <taxon>Natronomonadaceae</taxon>
        <taxon>Salinirubellus</taxon>
    </lineage>
</organism>
<protein>
    <submittedName>
        <fullName evidence="1">Uncharacterized protein</fullName>
    </submittedName>
</protein>
<dbReference type="GeneID" id="74944784"/>